<dbReference type="EMBL" id="JBEPME010000004">
    <property type="protein sequence ID" value="MET3657941.1"/>
    <property type="molecule type" value="Genomic_DNA"/>
</dbReference>
<evidence type="ECO:0000256" key="2">
    <source>
        <dbReference type="ARBA" id="ARBA00022801"/>
    </source>
</evidence>
<evidence type="ECO:0000313" key="4">
    <source>
        <dbReference type="EMBL" id="MET3657941.1"/>
    </source>
</evidence>
<protein>
    <submittedName>
        <fullName evidence="4">Polysaccharide deacetylase family sporulation protein PdaB</fullName>
    </submittedName>
</protein>
<dbReference type="Pfam" id="PF01522">
    <property type="entry name" value="Polysacc_deac_1"/>
    <property type="match status" value="1"/>
</dbReference>
<evidence type="ECO:0000313" key="5">
    <source>
        <dbReference type="Proteomes" id="UP001549104"/>
    </source>
</evidence>
<feature type="domain" description="NodB homology" evidence="3">
    <location>
        <begin position="47"/>
        <end position="227"/>
    </location>
</feature>
<proteinExistence type="predicted"/>
<dbReference type="InterPro" id="IPR011330">
    <property type="entry name" value="Glyco_hydro/deAcase_b/a-brl"/>
</dbReference>
<reference evidence="4 5" key="1">
    <citation type="submission" date="2024-06" db="EMBL/GenBank/DDBJ databases">
        <title>Sorghum-associated microbial communities from plants grown in Nebraska, USA.</title>
        <authorList>
            <person name="Schachtman D."/>
        </authorList>
    </citation>
    <scope>NUCLEOTIDE SEQUENCE [LARGE SCALE GENOMIC DNA]</scope>
    <source>
        <strain evidence="4 5">1288</strain>
    </source>
</reference>
<accession>A0ABV2KA29</accession>
<evidence type="ECO:0000256" key="1">
    <source>
        <dbReference type="ARBA" id="ARBA00022723"/>
    </source>
</evidence>
<dbReference type="PANTHER" id="PTHR10587:SF133">
    <property type="entry name" value="CHITIN DEACETYLASE 1-RELATED"/>
    <property type="match status" value="1"/>
</dbReference>
<dbReference type="InterPro" id="IPR002509">
    <property type="entry name" value="NODB_dom"/>
</dbReference>
<name>A0ABV2KA29_SPOPS</name>
<gene>
    <name evidence="4" type="ORF">ABIC55_003038</name>
</gene>
<evidence type="ECO:0000259" key="3">
    <source>
        <dbReference type="PROSITE" id="PS51677"/>
    </source>
</evidence>
<sequence>MKYWGLKIGIVSVMFFSIAYVSFATEKDRPYYEDKGYVLWDIKTTEKVIALTFDDGPHPTYTPQILNVLAKYDAKATFFVIGEHAKKFPAIILREEDEGHEIANHTYTHPYTKTAEVLENELIKTNEVIYDITGTYPTLYRPVGGSYNDRIINIAVENGFKVVMWSWHQDTKDWQRPGVNKIVTTVLSGAKPGDVVLFHDAGGDRSQTVQALEEILPALKKQGYEFVTISELWNRNGSQVSNQKDDLLK</sequence>
<dbReference type="PANTHER" id="PTHR10587">
    <property type="entry name" value="GLYCOSYL TRANSFERASE-RELATED"/>
    <property type="match status" value="1"/>
</dbReference>
<dbReference type="PROSITE" id="PS51677">
    <property type="entry name" value="NODB"/>
    <property type="match status" value="1"/>
</dbReference>
<comment type="caution">
    <text evidence="4">The sequence shown here is derived from an EMBL/GenBank/DDBJ whole genome shotgun (WGS) entry which is preliminary data.</text>
</comment>
<dbReference type="SUPFAM" id="SSF88713">
    <property type="entry name" value="Glycoside hydrolase/deacetylase"/>
    <property type="match status" value="1"/>
</dbReference>
<keyword evidence="2" id="KW-0378">Hydrolase</keyword>
<dbReference type="CDD" id="cd10917">
    <property type="entry name" value="CE4_NodB_like_6s_7s"/>
    <property type="match status" value="1"/>
</dbReference>
<keyword evidence="5" id="KW-1185">Reference proteome</keyword>
<keyword evidence="1" id="KW-0479">Metal-binding</keyword>
<dbReference type="Proteomes" id="UP001549104">
    <property type="component" value="Unassembled WGS sequence"/>
</dbReference>
<dbReference type="Gene3D" id="3.20.20.370">
    <property type="entry name" value="Glycoside hydrolase/deacetylase"/>
    <property type="match status" value="1"/>
</dbReference>
<organism evidence="4 5">
    <name type="scientific">Sporosarcina psychrophila</name>
    <name type="common">Bacillus psychrophilus</name>
    <dbReference type="NCBI Taxonomy" id="1476"/>
    <lineage>
        <taxon>Bacteria</taxon>
        <taxon>Bacillati</taxon>
        <taxon>Bacillota</taxon>
        <taxon>Bacilli</taxon>
        <taxon>Bacillales</taxon>
        <taxon>Caryophanaceae</taxon>
        <taxon>Sporosarcina</taxon>
    </lineage>
</organism>
<dbReference type="InterPro" id="IPR050248">
    <property type="entry name" value="Polysacc_deacetylase_ArnD"/>
</dbReference>